<keyword evidence="4" id="KW-0732">Signal</keyword>
<dbReference type="InterPro" id="IPR008972">
    <property type="entry name" value="Cupredoxin"/>
</dbReference>
<organism evidence="8 9">
    <name type="scientific">Neorhizobium phenanthreniclasticum</name>
    <dbReference type="NCBI Taxonomy" id="3157917"/>
    <lineage>
        <taxon>Bacteria</taxon>
        <taxon>Pseudomonadati</taxon>
        <taxon>Pseudomonadota</taxon>
        <taxon>Alphaproteobacteria</taxon>
        <taxon>Hyphomicrobiales</taxon>
        <taxon>Rhizobiaceae</taxon>
        <taxon>Rhizobium/Agrobacterium group</taxon>
        <taxon>Neorhizobium</taxon>
    </lineage>
</organism>
<evidence type="ECO:0000256" key="2">
    <source>
        <dbReference type="ARBA" id="ARBA00023002"/>
    </source>
</evidence>
<dbReference type="InterPro" id="IPR045087">
    <property type="entry name" value="Cu-oxidase_fam"/>
</dbReference>
<keyword evidence="1" id="KW-0479">Metal-binding</keyword>
<evidence type="ECO:0000256" key="1">
    <source>
        <dbReference type="ARBA" id="ARBA00022723"/>
    </source>
</evidence>
<dbReference type="CDD" id="cd13887">
    <property type="entry name" value="CuRO_2_MCO_like_2"/>
    <property type="match status" value="1"/>
</dbReference>
<dbReference type="PROSITE" id="PS00080">
    <property type="entry name" value="MULTICOPPER_OXIDASE2"/>
    <property type="match status" value="1"/>
</dbReference>
<keyword evidence="2" id="KW-0560">Oxidoreductase</keyword>
<dbReference type="Pfam" id="PF07731">
    <property type="entry name" value="Cu-oxidase_2"/>
    <property type="match status" value="1"/>
</dbReference>
<dbReference type="Pfam" id="PF07732">
    <property type="entry name" value="Cu-oxidase_3"/>
    <property type="match status" value="1"/>
</dbReference>
<dbReference type="PROSITE" id="PS00079">
    <property type="entry name" value="MULTICOPPER_OXIDASE1"/>
    <property type="match status" value="1"/>
</dbReference>
<keyword evidence="9" id="KW-1185">Reference proteome</keyword>
<dbReference type="RefSeq" id="WP_348863141.1">
    <property type="nucleotide sequence ID" value="NZ_JBEAAL010000008.1"/>
</dbReference>
<feature type="domain" description="Plastocyanin-like" evidence="6">
    <location>
        <begin position="375"/>
        <end position="475"/>
    </location>
</feature>
<reference evidence="8 9" key="1">
    <citation type="submission" date="2024-05" db="EMBL/GenBank/DDBJ databases">
        <title>Neorhizobium sp. Rsf11, a plant growth promoting and heavy metal resistant PAH-degrader.</title>
        <authorList>
            <person name="Golubev S.N."/>
            <person name="Muratova A.Y."/>
            <person name="Markelova M.I."/>
        </authorList>
    </citation>
    <scope>NUCLEOTIDE SEQUENCE [LARGE SCALE GENOMIC DNA]</scope>
    <source>
        <strain evidence="8 9">Rsf11</strain>
    </source>
</reference>
<accession>A0ABV0M274</accession>
<dbReference type="EMBL" id="JBEAAL010000008">
    <property type="protein sequence ID" value="MEQ1405952.1"/>
    <property type="molecule type" value="Genomic_DNA"/>
</dbReference>
<evidence type="ECO:0000313" key="9">
    <source>
        <dbReference type="Proteomes" id="UP001496627"/>
    </source>
</evidence>
<evidence type="ECO:0000259" key="5">
    <source>
        <dbReference type="Pfam" id="PF00394"/>
    </source>
</evidence>
<dbReference type="Pfam" id="PF00394">
    <property type="entry name" value="Cu-oxidase"/>
    <property type="match status" value="1"/>
</dbReference>
<dbReference type="InterPro" id="IPR001117">
    <property type="entry name" value="Cu-oxidase_2nd"/>
</dbReference>
<proteinExistence type="predicted"/>
<name>A0ABV0M274_9HYPH</name>
<protein>
    <submittedName>
        <fullName evidence="8">Multicopper oxidase family protein</fullName>
    </submittedName>
</protein>
<dbReference type="InterPro" id="IPR011706">
    <property type="entry name" value="Cu-oxidase_C"/>
</dbReference>
<feature type="chain" id="PRO_5047378662" evidence="4">
    <location>
        <begin position="28"/>
        <end position="483"/>
    </location>
</feature>
<dbReference type="Gene3D" id="2.60.40.420">
    <property type="entry name" value="Cupredoxins - blue copper proteins"/>
    <property type="match status" value="3"/>
</dbReference>
<evidence type="ECO:0000313" key="8">
    <source>
        <dbReference type="EMBL" id="MEQ1405952.1"/>
    </source>
</evidence>
<dbReference type="InterPro" id="IPR011707">
    <property type="entry name" value="Cu-oxidase-like_N"/>
</dbReference>
<sequence>MYRRQFLKTLASAAAVSPILNFTPAYANPAPTDLVIGRRILEVNGKAASVFGLADRNGNPGLTLDAGADFNVRLINETSEGTLIHWHGLTPPWQMDGVPDNPAALLPGKEIRDYEFPVGPGGTHWMHAHTLQEQSLLAAPLIVRTAEDRARDEQEVVILLHDFSFKSPEELLEGLKGSGSGHGGMPMDHQAMMSMMTNMHGQHQMPRNGTPGMGMSTMDLNDIEYDAYLANDRTLDDPEVVRIENGGRVRLRIINGATATAFTIDTGRVVGSLIAVDGIDIAPISASHFPISMGQRLDIRLELPPGSGSYPVLALREGAREQTGIILATRDTTVEKIDSTASGTGPALDLGLEQELRAATPLAARSPDHQFVMALTGDMATYTWSLETSEPLNVAKDRRVRLIMRNMSMMAHPMHLHGHHFQVVGINGQVLSGAVRDTVMLTPMAEIVVDFDTRNPGRWPLHCHHLYHMATGMMTFITYDGAI</sequence>
<dbReference type="CDD" id="cd13896">
    <property type="entry name" value="CuRO_3_CopA"/>
    <property type="match status" value="1"/>
</dbReference>
<evidence type="ECO:0000259" key="6">
    <source>
        <dbReference type="Pfam" id="PF07731"/>
    </source>
</evidence>
<dbReference type="CDD" id="cd13865">
    <property type="entry name" value="CuRO_1_LCC_like_3"/>
    <property type="match status" value="1"/>
</dbReference>
<evidence type="ECO:0000256" key="4">
    <source>
        <dbReference type="SAM" id="SignalP"/>
    </source>
</evidence>
<keyword evidence="3" id="KW-0186">Copper</keyword>
<dbReference type="InterPro" id="IPR002355">
    <property type="entry name" value="Cu_oxidase_Cu_BS"/>
</dbReference>
<feature type="signal peptide" evidence="4">
    <location>
        <begin position="1"/>
        <end position="27"/>
    </location>
</feature>
<dbReference type="PANTHER" id="PTHR11709:SF394">
    <property type="entry name" value="FI03373P-RELATED"/>
    <property type="match status" value="1"/>
</dbReference>
<comment type="caution">
    <text evidence="8">The sequence shown here is derived from an EMBL/GenBank/DDBJ whole genome shotgun (WGS) entry which is preliminary data.</text>
</comment>
<dbReference type="Proteomes" id="UP001496627">
    <property type="component" value="Unassembled WGS sequence"/>
</dbReference>
<dbReference type="SUPFAM" id="SSF49503">
    <property type="entry name" value="Cupredoxins"/>
    <property type="match status" value="3"/>
</dbReference>
<gene>
    <name evidence="8" type="ORF">ABK249_13495</name>
</gene>
<dbReference type="InterPro" id="IPR033138">
    <property type="entry name" value="Cu_oxidase_CS"/>
</dbReference>
<feature type="domain" description="Plastocyanin-like" evidence="5">
    <location>
        <begin position="212"/>
        <end position="318"/>
    </location>
</feature>
<feature type="domain" description="Plastocyanin-like" evidence="7">
    <location>
        <begin position="45"/>
        <end position="145"/>
    </location>
</feature>
<dbReference type="InterPro" id="IPR034279">
    <property type="entry name" value="CuRO_3_CopA"/>
</dbReference>
<evidence type="ECO:0000256" key="3">
    <source>
        <dbReference type="ARBA" id="ARBA00023008"/>
    </source>
</evidence>
<evidence type="ECO:0000259" key="7">
    <source>
        <dbReference type="Pfam" id="PF07732"/>
    </source>
</evidence>
<dbReference type="PANTHER" id="PTHR11709">
    <property type="entry name" value="MULTI-COPPER OXIDASE"/>
    <property type="match status" value="1"/>
</dbReference>